<gene>
    <name evidence="2" type="ordered locus">Os01g0147166</name>
    <name evidence="2" type="ORF">OSNPB_010147166</name>
</gene>
<protein>
    <submittedName>
        <fullName evidence="2">Os01g0147166 protein</fullName>
    </submittedName>
</protein>
<dbReference type="InParanoid" id="A0A0P0UYH5"/>
<proteinExistence type="predicted"/>
<reference evidence="2 3" key="2">
    <citation type="journal article" date="2013" name="Plant Cell Physiol.">
        <title>Rice Annotation Project Database (RAP-DB): an integrative and interactive database for rice genomics.</title>
        <authorList>
            <person name="Sakai H."/>
            <person name="Lee S.S."/>
            <person name="Tanaka T."/>
            <person name="Numa H."/>
            <person name="Kim J."/>
            <person name="Kawahara Y."/>
            <person name="Wakimoto H."/>
            <person name="Yang C.C."/>
            <person name="Iwamoto M."/>
            <person name="Abe T."/>
            <person name="Yamada Y."/>
            <person name="Muto A."/>
            <person name="Inokuchi H."/>
            <person name="Ikemura T."/>
            <person name="Matsumoto T."/>
            <person name="Sasaki T."/>
            <person name="Itoh T."/>
        </authorList>
    </citation>
    <scope>NUCLEOTIDE SEQUENCE [LARGE SCALE GENOMIC DNA]</scope>
    <source>
        <strain evidence="3">cv. Nipponbare</strain>
    </source>
</reference>
<dbReference type="PaxDb" id="39947-A0A0P0UYH5"/>
<reference evidence="2 3" key="3">
    <citation type="journal article" date="2013" name="Rice">
        <title>Improvement of the Oryza sativa Nipponbare reference genome using next generation sequence and optical map data.</title>
        <authorList>
            <person name="Kawahara Y."/>
            <person name="de la Bastide M."/>
            <person name="Hamilton J.P."/>
            <person name="Kanamori H."/>
            <person name="McCombie W.R."/>
            <person name="Ouyang S."/>
            <person name="Schwartz D.C."/>
            <person name="Tanaka T."/>
            <person name="Wu J."/>
            <person name="Zhou S."/>
            <person name="Childs K.L."/>
            <person name="Davidson R.M."/>
            <person name="Lin H."/>
            <person name="Quesada-Ocampo L."/>
            <person name="Vaillancourt B."/>
            <person name="Sakai H."/>
            <person name="Lee S.S."/>
            <person name="Kim J."/>
            <person name="Numa H."/>
            <person name="Itoh T."/>
            <person name="Buell C.R."/>
            <person name="Matsumoto T."/>
        </authorList>
    </citation>
    <scope>NUCLEOTIDE SEQUENCE [LARGE SCALE GENOMIC DNA]</scope>
    <source>
        <strain evidence="3">cv. Nipponbare</strain>
    </source>
</reference>
<evidence type="ECO:0000313" key="2">
    <source>
        <dbReference type="EMBL" id="BAS70379.1"/>
    </source>
</evidence>
<evidence type="ECO:0000256" key="1">
    <source>
        <dbReference type="SAM" id="MobiDB-lite"/>
    </source>
</evidence>
<reference evidence="3" key="1">
    <citation type="journal article" date="2005" name="Nature">
        <title>The map-based sequence of the rice genome.</title>
        <authorList>
            <consortium name="International rice genome sequencing project (IRGSP)"/>
            <person name="Matsumoto T."/>
            <person name="Wu J."/>
            <person name="Kanamori H."/>
            <person name="Katayose Y."/>
            <person name="Fujisawa M."/>
            <person name="Namiki N."/>
            <person name="Mizuno H."/>
            <person name="Yamamoto K."/>
            <person name="Antonio B.A."/>
            <person name="Baba T."/>
            <person name="Sakata K."/>
            <person name="Nagamura Y."/>
            <person name="Aoki H."/>
            <person name="Arikawa K."/>
            <person name="Arita K."/>
            <person name="Bito T."/>
            <person name="Chiden Y."/>
            <person name="Fujitsuka N."/>
            <person name="Fukunaka R."/>
            <person name="Hamada M."/>
            <person name="Harada C."/>
            <person name="Hayashi A."/>
            <person name="Hijishita S."/>
            <person name="Honda M."/>
            <person name="Hosokawa S."/>
            <person name="Ichikawa Y."/>
            <person name="Idonuma A."/>
            <person name="Iijima M."/>
            <person name="Ikeda M."/>
            <person name="Ikeno M."/>
            <person name="Ito K."/>
            <person name="Ito S."/>
            <person name="Ito T."/>
            <person name="Ito Y."/>
            <person name="Ito Y."/>
            <person name="Iwabuchi A."/>
            <person name="Kamiya K."/>
            <person name="Karasawa W."/>
            <person name="Kurita K."/>
            <person name="Katagiri S."/>
            <person name="Kikuta A."/>
            <person name="Kobayashi H."/>
            <person name="Kobayashi N."/>
            <person name="Machita K."/>
            <person name="Maehara T."/>
            <person name="Masukawa M."/>
            <person name="Mizubayashi T."/>
            <person name="Mukai Y."/>
            <person name="Nagasaki H."/>
            <person name="Nagata Y."/>
            <person name="Naito S."/>
            <person name="Nakashima M."/>
            <person name="Nakama Y."/>
            <person name="Nakamichi Y."/>
            <person name="Nakamura M."/>
            <person name="Meguro A."/>
            <person name="Negishi M."/>
            <person name="Ohta I."/>
            <person name="Ohta T."/>
            <person name="Okamoto M."/>
            <person name="Ono N."/>
            <person name="Saji S."/>
            <person name="Sakaguchi M."/>
            <person name="Sakai K."/>
            <person name="Shibata M."/>
            <person name="Shimokawa T."/>
            <person name="Song J."/>
            <person name="Takazaki Y."/>
            <person name="Terasawa K."/>
            <person name="Tsugane M."/>
            <person name="Tsuji K."/>
            <person name="Ueda S."/>
            <person name="Waki K."/>
            <person name="Yamagata H."/>
            <person name="Yamamoto M."/>
            <person name="Yamamoto S."/>
            <person name="Yamane H."/>
            <person name="Yoshiki S."/>
            <person name="Yoshihara R."/>
            <person name="Yukawa K."/>
            <person name="Zhong H."/>
            <person name="Yano M."/>
            <person name="Yuan Q."/>
            <person name="Ouyang S."/>
            <person name="Liu J."/>
            <person name="Jones K.M."/>
            <person name="Gansberger K."/>
            <person name="Moffat K."/>
            <person name="Hill J."/>
            <person name="Bera J."/>
            <person name="Fadrosh D."/>
            <person name="Jin S."/>
            <person name="Johri S."/>
            <person name="Kim M."/>
            <person name="Overton L."/>
            <person name="Reardon M."/>
            <person name="Tsitrin T."/>
            <person name="Vuong H."/>
            <person name="Weaver B."/>
            <person name="Ciecko A."/>
            <person name="Tallon L."/>
            <person name="Jackson J."/>
            <person name="Pai G."/>
            <person name="Aken S.V."/>
            <person name="Utterback T."/>
            <person name="Reidmuller S."/>
            <person name="Feldblyum T."/>
            <person name="Hsiao J."/>
            <person name="Zismann V."/>
            <person name="Iobst S."/>
            <person name="de Vazeille A.R."/>
            <person name="Buell C.R."/>
            <person name="Ying K."/>
            <person name="Li Y."/>
            <person name="Lu T."/>
            <person name="Huang Y."/>
            <person name="Zhao Q."/>
            <person name="Feng Q."/>
            <person name="Zhang L."/>
            <person name="Zhu J."/>
            <person name="Weng Q."/>
            <person name="Mu J."/>
            <person name="Lu Y."/>
            <person name="Fan D."/>
            <person name="Liu Y."/>
            <person name="Guan J."/>
            <person name="Zhang Y."/>
            <person name="Yu S."/>
            <person name="Liu X."/>
            <person name="Zhang Y."/>
            <person name="Hong G."/>
            <person name="Han B."/>
            <person name="Choisne N."/>
            <person name="Demange N."/>
            <person name="Orjeda G."/>
            <person name="Samain S."/>
            <person name="Cattolico L."/>
            <person name="Pelletier E."/>
            <person name="Couloux A."/>
            <person name="Segurens B."/>
            <person name="Wincker P."/>
            <person name="D'Hont A."/>
            <person name="Scarpelli C."/>
            <person name="Weissenbach J."/>
            <person name="Salanoubat M."/>
            <person name="Quetier F."/>
            <person name="Yu Y."/>
            <person name="Kim H.R."/>
            <person name="Rambo T."/>
            <person name="Currie J."/>
            <person name="Collura K."/>
            <person name="Luo M."/>
            <person name="Yang T."/>
            <person name="Ammiraju J.S.S."/>
            <person name="Engler F."/>
            <person name="Soderlund C."/>
            <person name="Wing R.A."/>
            <person name="Palmer L.E."/>
            <person name="de la Bastide M."/>
            <person name="Spiegel L."/>
            <person name="Nascimento L."/>
            <person name="Zutavern T."/>
            <person name="O'Shaughnessy A."/>
            <person name="Dike S."/>
            <person name="Dedhia N."/>
            <person name="Preston R."/>
            <person name="Balija V."/>
            <person name="McCombie W.R."/>
            <person name="Chow T."/>
            <person name="Chen H."/>
            <person name="Chung M."/>
            <person name="Chen C."/>
            <person name="Shaw J."/>
            <person name="Wu H."/>
            <person name="Hsiao K."/>
            <person name="Chao Y."/>
            <person name="Chu M."/>
            <person name="Cheng C."/>
            <person name="Hour A."/>
            <person name="Lee P."/>
            <person name="Lin S."/>
            <person name="Lin Y."/>
            <person name="Liou J."/>
            <person name="Liu S."/>
            <person name="Hsing Y."/>
            <person name="Raghuvanshi S."/>
            <person name="Mohanty A."/>
            <person name="Bharti A.K."/>
            <person name="Gaur A."/>
            <person name="Gupta V."/>
            <person name="Kumar D."/>
            <person name="Ravi V."/>
            <person name="Vij S."/>
            <person name="Kapur A."/>
            <person name="Khurana P."/>
            <person name="Khurana P."/>
            <person name="Khurana J.P."/>
            <person name="Tyagi A.K."/>
            <person name="Gaikwad K."/>
            <person name="Singh A."/>
            <person name="Dalal V."/>
            <person name="Srivastava S."/>
            <person name="Dixit A."/>
            <person name="Pal A.K."/>
            <person name="Ghazi I.A."/>
            <person name="Yadav M."/>
            <person name="Pandit A."/>
            <person name="Bhargava A."/>
            <person name="Sureshbabu K."/>
            <person name="Batra K."/>
            <person name="Sharma T.R."/>
            <person name="Mohapatra T."/>
            <person name="Singh N.K."/>
            <person name="Messing J."/>
            <person name="Nelson A.B."/>
            <person name="Fuks G."/>
            <person name="Kavchok S."/>
            <person name="Keizer G."/>
            <person name="Linton E."/>
            <person name="Llaca V."/>
            <person name="Song R."/>
            <person name="Tanyolac B."/>
            <person name="Young S."/>
            <person name="Ho-Il K."/>
            <person name="Hahn J.H."/>
            <person name="Sangsakoo G."/>
            <person name="Vanavichit A."/>
            <person name="de Mattos Luiz.A.T."/>
            <person name="Zimmer P.D."/>
            <person name="Malone G."/>
            <person name="Dellagostin O."/>
            <person name="de Oliveira A.C."/>
            <person name="Bevan M."/>
            <person name="Bancroft I."/>
            <person name="Minx P."/>
            <person name="Cordum H."/>
            <person name="Wilson R."/>
            <person name="Cheng Z."/>
            <person name="Jin W."/>
            <person name="Jiang J."/>
            <person name="Leong S.A."/>
            <person name="Iwama H."/>
            <person name="Gojobori T."/>
            <person name="Itoh T."/>
            <person name="Niimura Y."/>
            <person name="Fujii Y."/>
            <person name="Habara T."/>
            <person name="Sakai H."/>
            <person name="Sato Y."/>
            <person name="Wilson G."/>
            <person name="Kumar K."/>
            <person name="McCouch S."/>
            <person name="Juretic N."/>
            <person name="Hoen D."/>
            <person name="Wright S."/>
            <person name="Bruskiewich R."/>
            <person name="Bureau T."/>
            <person name="Miyao A."/>
            <person name="Hirochika H."/>
            <person name="Nishikawa T."/>
            <person name="Kadowaki K."/>
            <person name="Sugiura M."/>
            <person name="Burr B."/>
            <person name="Sasaki T."/>
        </authorList>
    </citation>
    <scope>NUCLEOTIDE SEQUENCE [LARGE SCALE GENOMIC DNA]</scope>
    <source>
        <strain evidence="3">cv. Nipponbare</strain>
    </source>
</reference>
<name>A0A0P0UYH5_ORYSJ</name>
<sequence>MEHGIEMTAQCDNSRGLEPPPRLDMSLKVSNFFTKAKESNISDREAIAIMGTIDLTAAAVSFGCMGVKFNEEDHGDVGAGGISVRGQHCNGALIVLSISMGM</sequence>
<dbReference type="Proteomes" id="UP000059680">
    <property type="component" value="Chromosome 1"/>
</dbReference>
<accession>A0A0P0UYH5</accession>
<evidence type="ECO:0000313" key="3">
    <source>
        <dbReference type="Proteomes" id="UP000059680"/>
    </source>
</evidence>
<dbReference type="AlphaFoldDB" id="A0A0P0UYH5"/>
<dbReference type="EMBL" id="AP014957">
    <property type="protein sequence ID" value="BAS70379.1"/>
    <property type="molecule type" value="Genomic_DNA"/>
</dbReference>
<keyword evidence="3" id="KW-1185">Reference proteome</keyword>
<organism evidence="2 3">
    <name type="scientific">Oryza sativa subsp. japonica</name>
    <name type="common">Rice</name>
    <dbReference type="NCBI Taxonomy" id="39947"/>
    <lineage>
        <taxon>Eukaryota</taxon>
        <taxon>Viridiplantae</taxon>
        <taxon>Streptophyta</taxon>
        <taxon>Embryophyta</taxon>
        <taxon>Tracheophyta</taxon>
        <taxon>Spermatophyta</taxon>
        <taxon>Magnoliopsida</taxon>
        <taxon>Liliopsida</taxon>
        <taxon>Poales</taxon>
        <taxon>Poaceae</taxon>
        <taxon>BOP clade</taxon>
        <taxon>Oryzoideae</taxon>
        <taxon>Oryzeae</taxon>
        <taxon>Oryzinae</taxon>
        <taxon>Oryza</taxon>
        <taxon>Oryza sativa</taxon>
    </lineage>
</organism>
<feature type="region of interest" description="Disordered" evidence="1">
    <location>
        <begin position="1"/>
        <end position="21"/>
    </location>
</feature>